<evidence type="ECO:0000256" key="3">
    <source>
        <dbReference type="RuleBase" id="RU003560"/>
    </source>
</evidence>
<evidence type="ECO:0000256" key="1">
    <source>
        <dbReference type="ARBA" id="ARBA00001933"/>
    </source>
</evidence>
<dbReference type="GO" id="GO:0008483">
    <property type="term" value="F:transaminase activity"/>
    <property type="evidence" value="ECO:0007669"/>
    <property type="project" value="UniProtKB-KW"/>
</dbReference>
<keyword evidence="2 3" id="KW-0663">Pyridoxal phosphate</keyword>
<dbReference type="InterPro" id="IPR049704">
    <property type="entry name" value="Aminotrans_3_PPA_site"/>
</dbReference>
<dbReference type="PANTHER" id="PTHR43713">
    <property type="entry name" value="GLUTAMATE-1-SEMIALDEHYDE 2,1-AMINOMUTASE"/>
    <property type="match status" value="1"/>
</dbReference>
<dbReference type="InterPro" id="IPR015421">
    <property type="entry name" value="PyrdxlP-dep_Trfase_major"/>
</dbReference>
<proteinExistence type="inferred from homology"/>
<comment type="caution">
    <text evidence="4">The sequence shown here is derived from an EMBL/GenBank/DDBJ whole genome shotgun (WGS) entry which is preliminary data.</text>
</comment>
<dbReference type="InterPro" id="IPR005814">
    <property type="entry name" value="Aminotrans_3"/>
</dbReference>
<dbReference type="OrthoDB" id="9807885at2"/>
<name>A0A9X5C635_9FIRM</name>
<dbReference type="AlphaFoldDB" id="A0A9X5C635"/>
<dbReference type="Gene3D" id="3.40.640.10">
    <property type="entry name" value="Type I PLP-dependent aspartate aminotransferase-like (Major domain)"/>
    <property type="match status" value="1"/>
</dbReference>
<dbReference type="Gene3D" id="3.90.1150.10">
    <property type="entry name" value="Aspartate Aminotransferase, domain 1"/>
    <property type="match status" value="1"/>
</dbReference>
<keyword evidence="4" id="KW-0808">Transferase</keyword>
<dbReference type="RefSeq" id="WP_004072041.1">
    <property type="nucleotide sequence ID" value="NZ_VIRB01000055.1"/>
</dbReference>
<dbReference type="GO" id="GO:0030170">
    <property type="term" value="F:pyridoxal phosphate binding"/>
    <property type="evidence" value="ECO:0007669"/>
    <property type="project" value="InterPro"/>
</dbReference>
<reference evidence="4 5" key="1">
    <citation type="submission" date="2019-07" db="EMBL/GenBank/DDBJ databases">
        <title>Draft genome sequences of 15 bacterial species constituting the stable defined intestinal microbiota of the GM15 gnotobiotic mouse model.</title>
        <authorList>
            <person name="Elie C."/>
            <person name="Mathieu A."/>
            <person name="Saliou A."/>
            <person name="Darnaud M."/>
            <person name="Leulier F."/>
            <person name="Tamellini A."/>
        </authorList>
    </citation>
    <scope>NUCLEOTIDE SEQUENCE [LARGE SCALE GENOMIC DNA]</scope>
    <source>
        <strain evidence="5">ASF 502</strain>
    </source>
</reference>
<keyword evidence="4" id="KW-0032">Aminotransferase</keyword>
<dbReference type="SUPFAM" id="SSF53383">
    <property type="entry name" value="PLP-dependent transferases"/>
    <property type="match status" value="1"/>
</dbReference>
<dbReference type="InterPro" id="IPR015424">
    <property type="entry name" value="PyrdxlP-dep_Trfase"/>
</dbReference>
<organism evidence="4 5">
    <name type="scientific">Schaedlerella arabinosiphila</name>
    <dbReference type="NCBI Taxonomy" id="2044587"/>
    <lineage>
        <taxon>Bacteria</taxon>
        <taxon>Bacillati</taxon>
        <taxon>Bacillota</taxon>
        <taxon>Clostridia</taxon>
        <taxon>Lachnospirales</taxon>
        <taxon>Lachnospiraceae</taxon>
        <taxon>Schaedlerella</taxon>
    </lineage>
</organism>
<dbReference type="Proteomes" id="UP000474104">
    <property type="component" value="Unassembled WGS sequence"/>
</dbReference>
<evidence type="ECO:0000313" key="5">
    <source>
        <dbReference type="Proteomes" id="UP000474104"/>
    </source>
</evidence>
<evidence type="ECO:0000256" key="2">
    <source>
        <dbReference type="ARBA" id="ARBA00022898"/>
    </source>
</evidence>
<dbReference type="Pfam" id="PF00202">
    <property type="entry name" value="Aminotran_3"/>
    <property type="match status" value="1"/>
</dbReference>
<sequence>MGRGQELYNRAKEMIPGGTQLLSKRPEMFLPDLWPAYYSKAKGCEVWDLDENHYYDMSIMGVGANVLGYAFDEVDQEAKRAIDCSGMCTLNAPEEVELAEKLLKLHPWADMVRYAKAGGEAMSVAARIARAYTGKDLVLVCGYHGWHDWYLSANLVRGDPLADVHLKGLKPAGVPRGLAGSNLIFHYNDLEEFQKLVMEHEGEIAAVIMEPIRNDDPKPGYLEEIRKITRAGQIVLVFDEITAGFRLCAGGSHLVLGVEPDIAVFGKAMSNGYPVSAIIGRKNVMEAAQDTFISSTFWTERIALAAAVESINCYRKYRVEEHQKRIGEKVQEGWKAIAEKTGVKIHVSGILPLSHFEFEYDNPLVYKTYFTQEMLAEGFLAGTGLYISLAHTEEIVEKYLQAVHRVLGKIEEIRRKGGDISDDLKGAVCHAGFERLN</sequence>
<dbReference type="InterPro" id="IPR015422">
    <property type="entry name" value="PyrdxlP-dep_Trfase_small"/>
</dbReference>
<protein>
    <submittedName>
        <fullName evidence="4">Aminotransferase class III-fold pyridoxal phosphate-dependent enzyme</fullName>
    </submittedName>
</protein>
<accession>A0A9X5C635</accession>
<comment type="similarity">
    <text evidence="3">Belongs to the class-III pyridoxal-phosphate-dependent aminotransferase family.</text>
</comment>
<dbReference type="EMBL" id="VIRB01000055">
    <property type="protein sequence ID" value="NDO68715.1"/>
    <property type="molecule type" value="Genomic_DNA"/>
</dbReference>
<evidence type="ECO:0000313" key="4">
    <source>
        <dbReference type="EMBL" id="NDO68715.1"/>
    </source>
</evidence>
<comment type="cofactor">
    <cofactor evidence="1">
        <name>pyridoxal 5'-phosphate</name>
        <dbReference type="ChEBI" id="CHEBI:597326"/>
    </cofactor>
</comment>
<dbReference type="PANTHER" id="PTHR43713:SF3">
    <property type="entry name" value="GLUTAMATE-1-SEMIALDEHYDE 2,1-AMINOMUTASE 1, CHLOROPLASTIC-RELATED"/>
    <property type="match status" value="1"/>
</dbReference>
<dbReference type="PROSITE" id="PS00600">
    <property type="entry name" value="AA_TRANSFER_CLASS_3"/>
    <property type="match status" value="1"/>
</dbReference>
<gene>
    <name evidence="4" type="ORF">FMM80_08485</name>
</gene>